<evidence type="ECO:0000256" key="2">
    <source>
        <dbReference type="SAM" id="SignalP"/>
    </source>
</evidence>
<keyword evidence="1" id="KW-1133">Transmembrane helix</keyword>
<protein>
    <submittedName>
        <fullName evidence="5">ABC transmembrane type-1 domain-containing protein</fullName>
    </submittedName>
</protein>
<evidence type="ECO:0000256" key="1">
    <source>
        <dbReference type="SAM" id="Phobius"/>
    </source>
</evidence>
<dbReference type="EMBL" id="UYRR01013684">
    <property type="protein sequence ID" value="VDK26897.1"/>
    <property type="molecule type" value="Genomic_DNA"/>
</dbReference>
<dbReference type="Proteomes" id="UP000267096">
    <property type="component" value="Unassembled WGS sequence"/>
</dbReference>
<gene>
    <name evidence="3" type="ORF">ASIM_LOCUS6353</name>
</gene>
<proteinExistence type="predicted"/>
<sequence length="125" mass="13953">MCVSLLVLVATLSIWSVDPDSAMGLYIAHRNLIARQNTDLARRITNAFDVHIKYPYIWFSWLLLPVILIAVLVSITGIMLISGIQTTFIKCVNVALHAALLLSVTPLLAEMMIFWIDLDIPAAFK</sequence>
<evidence type="ECO:0000313" key="4">
    <source>
        <dbReference type="Proteomes" id="UP000267096"/>
    </source>
</evidence>
<dbReference type="WBParaSite" id="ASIM_0000657601-mRNA-1">
    <property type="protein sequence ID" value="ASIM_0000657601-mRNA-1"/>
    <property type="gene ID" value="ASIM_0000657601"/>
</dbReference>
<keyword evidence="1" id="KW-0812">Transmembrane</keyword>
<keyword evidence="4" id="KW-1185">Reference proteome</keyword>
<reference evidence="3 4" key="2">
    <citation type="submission" date="2018-11" db="EMBL/GenBank/DDBJ databases">
        <authorList>
            <consortium name="Pathogen Informatics"/>
        </authorList>
    </citation>
    <scope>NUCLEOTIDE SEQUENCE [LARGE SCALE GENOMIC DNA]</scope>
</reference>
<feature type="signal peptide" evidence="2">
    <location>
        <begin position="1"/>
        <end position="19"/>
    </location>
</feature>
<feature type="transmembrane region" description="Helical" evidence="1">
    <location>
        <begin position="94"/>
        <end position="116"/>
    </location>
</feature>
<dbReference type="AlphaFoldDB" id="A0A0M3JG21"/>
<feature type="transmembrane region" description="Helical" evidence="1">
    <location>
        <begin position="56"/>
        <end position="82"/>
    </location>
</feature>
<evidence type="ECO:0000313" key="5">
    <source>
        <dbReference type="WBParaSite" id="ASIM_0000657601-mRNA-1"/>
    </source>
</evidence>
<organism evidence="5">
    <name type="scientific">Anisakis simplex</name>
    <name type="common">Herring worm</name>
    <dbReference type="NCBI Taxonomy" id="6269"/>
    <lineage>
        <taxon>Eukaryota</taxon>
        <taxon>Metazoa</taxon>
        <taxon>Ecdysozoa</taxon>
        <taxon>Nematoda</taxon>
        <taxon>Chromadorea</taxon>
        <taxon>Rhabditida</taxon>
        <taxon>Spirurina</taxon>
        <taxon>Ascaridomorpha</taxon>
        <taxon>Ascaridoidea</taxon>
        <taxon>Anisakidae</taxon>
        <taxon>Anisakis</taxon>
        <taxon>Anisakis simplex complex</taxon>
    </lineage>
</organism>
<accession>A0A0M3JG21</accession>
<evidence type="ECO:0000313" key="3">
    <source>
        <dbReference type="EMBL" id="VDK26897.1"/>
    </source>
</evidence>
<keyword evidence="1" id="KW-0472">Membrane</keyword>
<feature type="chain" id="PRO_5043120871" evidence="2">
    <location>
        <begin position="20"/>
        <end position="125"/>
    </location>
</feature>
<keyword evidence="2" id="KW-0732">Signal</keyword>
<name>A0A0M3JG21_ANISI</name>
<reference evidence="5" key="1">
    <citation type="submission" date="2017-02" db="UniProtKB">
        <authorList>
            <consortium name="WormBaseParasite"/>
        </authorList>
    </citation>
    <scope>IDENTIFICATION</scope>
</reference>